<dbReference type="PANTHER" id="PTHR43689:SF8">
    <property type="entry name" value="ALPHA_BETA-HYDROLASES SUPERFAMILY PROTEIN"/>
    <property type="match status" value="1"/>
</dbReference>
<comment type="caution">
    <text evidence="2">The sequence shown here is derived from an EMBL/GenBank/DDBJ whole genome shotgun (WGS) entry which is preliminary data.</text>
</comment>
<dbReference type="InterPro" id="IPR029058">
    <property type="entry name" value="AB_hydrolase_fold"/>
</dbReference>
<accession>A0ABV8XNM7</accession>
<evidence type="ECO:0000259" key="1">
    <source>
        <dbReference type="Pfam" id="PF00561"/>
    </source>
</evidence>
<dbReference type="Proteomes" id="UP001595998">
    <property type="component" value="Unassembled WGS sequence"/>
</dbReference>
<gene>
    <name evidence="2" type="ORF">ACFOZ9_08525</name>
</gene>
<feature type="domain" description="AB hydrolase-1" evidence="1">
    <location>
        <begin position="40"/>
        <end position="150"/>
    </location>
</feature>
<proteinExistence type="predicted"/>
<sequence length="272" mass="29902">MTPSLSLPHDRWVEHRQGRLFTRTWTPAPQGPARETAAAPVVLFHDSLGCVALWREFPARLSAATRRTVIAYDRLGYGQSDPRPGRLPLDFMVEEARQVFPLLQAQLGLARFVAFGHSVGGAMAVQVAARLPQACEALITEGAQAFVEDRTRQGIETARTAFQAPGQVARLAKYHGDKAQWVLDAWTGTWLHPDFAAWSLAPVLPRVTSPVLAIHGLNDEYGSARHPELIGRLVGGPAQIELLPRLGHVPHREQPDQVLALLTRFLAPGRLP</sequence>
<dbReference type="EMBL" id="JBHSEH010000006">
    <property type="protein sequence ID" value="MFC4426258.1"/>
    <property type="molecule type" value="Genomic_DNA"/>
</dbReference>
<keyword evidence="3" id="KW-1185">Reference proteome</keyword>
<protein>
    <submittedName>
        <fullName evidence="2">Alpha/beta fold hydrolase</fullName>
    </submittedName>
</protein>
<dbReference type="SUPFAM" id="SSF53474">
    <property type="entry name" value="alpha/beta-Hydrolases"/>
    <property type="match status" value="1"/>
</dbReference>
<reference evidence="3" key="1">
    <citation type="journal article" date="2019" name="Int. J. Syst. Evol. Microbiol.">
        <title>The Global Catalogue of Microorganisms (GCM) 10K type strain sequencing project: providing services to taxonomists for standard genome sequencing and annotation.</title>
        <authorList>
            <consortium name="The Broad Institute Genomics Platform"/>
            <consortium name="The Broad Institute Genome Sequencing Center for Infectious Disease"/>
            <person name="Wu L."/>
            <person name="Ma J."/>
        </authorList>
    </citation>
    <scope>NUCLEOTIDE SEQUENCE [LARGE SCALE GENOMIC DNA]</scope>
    <source>
        <strain evidence="3">CCUG 56029</strain>
    </source>
</reference>
<evidence type="ECO:0000313" key="2">
    <source>
        <dbReference type="EMBL" id="MFC4426258.1"/>
    </source>
</evidence>
<dbReference type="Gene3D" id="3.40.50.1820">
    <property type="entry name" value="alpha/beta hydrolase"/>
    <property type="match status" value="1"/>
</dbReference>
<dbReference type="PANTHER" id="PTHR43689">
    <property type="entry name" value="HYDROLASE"/>
    <property type="match status" value="1"/>
</dbReference>
<dbReference type="GO" id="GO:0016787">
    <property type="term" value="F:hydrolase activity"/>
    <property type="evidence" value="ECO:0007669"/>
    <property type="project" value="UniProtKB-KW"/>
</dbReference>
<dbReference type="InterPro" id="IPR000073">
    <property type="entry name" value="AB_hydrolase_1"/>
</dbReference>
<dbReference type="RefSeq" id="WP_380038534.1">
    <property type="nucleotide sequence ID" value="NZ_JBHSEH010000006.1"/>
</dbReference>
<organism evidence="2 3">
    <name type="scientific">Deinococcus navajonensis</name>
    <dbReference type="NCBI Taxonomy" id="309884"/>
    <lineage>
        <taxon>Bacteria</taxon>
        <taxon>Thermotogati</taxon>
        <taxon>Deinococcota</taxon>
        <taxon>Deinococci</taxon>
        <taxon>Deinococcales</taxon>
        <taxon>Deinococcaceae</taxon>
        <taxon>Deinococcus</taxon>
    </lineage>
</organism>
<name>A0ABV8XNM7_9DEIO</name>
<evidence type="ECO:0000313" key="3">
    <source>
        <dbReference type="Proteomes" id="UP001595998"/>
    </source>
</evidence>
<dbReference type="Pfam" id="PF00561">
    <property type="entry name" value="Abhydrolase_1"/>
    <property type="match status" value="1"/>
</dbReference>
<keyword evidence="2" id="KW-0378">Hydrolase</keyword>